<dbReference type="Gene3D" id="1.10.533.10">
    <property type="entry name" value="Death Domain, Fas"/>
    <property type="match status" value="1"/>
</dbReference>
<dbReference type="SUPFAM" id="SSF47986">
    <property type="entry name" value="DEATH domain"/>
    <property type="match status" value="1"/>
</dbReference>
<proteinExistence type="predicted"/>
<organism evidence="4 5">
    <name type="scientific">Elysia crispata</name>
    <name type="common">lettuce slug</name>
    <dbReference type="NCBI Taxonomy" id="231223"/>
    <lineage>
        <taxon>Eukaryota</taxon>
        <taxon>Metazoa</taxon>
        <taxon>Spiralia</taxon>
        <taxon>Lophotrochozoa</taxon>
        <taxon>Mollusca</taxon>
        <taxon>Gastropoda</taxon>
        <taxon>Heterobranchia</taxon>
        <taxon>Euthyneura</taxon>
        <taxon>Panpulmonata</taxon>
        <taxon>Sacoglossa</taxon>
        <taxon>Placobranchoidea</taxon>
        <taxon>Plakobranchidae</taxon>
        <taxon>Elysia</taxon>
    </lineage>
</organism>
<reference evidence="4" key="1">
    <citation type="journal article" date="2023" name="G3 (Bethesda)">
        <title>A reference genome for the long-term kleptoplast-retaining sea slug Elysia crispata morphotype clarki.</title>
        <authorList>
            <person name="Eastman K.E."/>
            <person name="Pendleton A.L."/>
            <person name="Shaikh M.A."/>
            <person name="Suttiyut T."/>
            <person name="Ogas R."/>
            <person name="Tomko P."/>
            <person name="Gavelis G."/>
            <person name="Widhalm J.R."/>
            <person name="Wisecaver J.H."/>
        </authorList>
    </citation>
    <scope>NUCLEOTIDE SEQUENCE</scope>
    <source>
        <strain evidence="4">ECLA1</strain>
    </source>
</reference>
<feature type="domain" description="PDZ" evidence="3">
    <location>
        <begin position="170"/>
        <end position="230"/>
    </location>
</feature>
<feature type="compositionally biased region" description="Low complexity" evidence="1">
    <location>
        <begin position="17"/>
        <end position="27"/>
    </location>
</feature>
<dbReference type="InterPro" id="IPR011029">
    <property type="entry name" value="DEATH-like_dom_sf"/>
</dbReference>
<dbReference type="PROSITE" id="PS50106">
    <property type="entry name" value="PDZ"/>
    <property type="match status" value="1"/>
</dbReference>
<sequence length="1123" mass="124817">MSGRESSFNFKREVPQSAGSGAASALSNGHQGLNHKKKWTKPSQGTNYMMGGGQRSVPTTKGVNVAGKNLDISTSENVAGGMSVSDIKLTMSEEEESSLPQPKSPRSNEQFYETGSSQINAGSGAVGEPSKNTERIPPKKCFEPLCDACAWHHSVLDSPNRVQWMAKTVRVELVRQRGRPWPGFIHKLKKHRQKDDIYIQVTSIARDGIASESGLCVGDLILSVNTIPLQINTMSALDFEKLDSLVLQIQHPEALIIPKKLERQSSSGSLQVLQETNRRVQQPQTPSTSPREAFTKNLSSNHENIPLHRVTHTQYQPLPQATIFVCGNSALEFVNCFVGDRINSFVQLNSCAFCFGVSLKLCPSSPPFLNSIVAIDNWESFSYLFHENKGRTQENHSSHQLSCINIRLVVVEDDNFFLNCCPWMFSTNSLFILTFDTSRLLSSSEVEMSRLSRIACAVRTGMKNHRGINEGASFLPQAFSPAMSAPSSVSSGNSSLMMVGIETSQASNLEEIRVLFYTSLGEALPRPDIIPVKQGDMSPDMVKLRWHIFQVLNRCVTNAHGPPHVTSTSNLVSHGTRNANSTPSFANGALECDVLLQSSQTRISFQTAVALDIIAGHQLLTISQKKLLKILQESSLSSFFEESSTAAGAINSTGLCLVNGRGHSSHHQEAGFTQVVEDLHKTRNIFLLDSLNVSCRLEEDKEFILPAVLFDQLLQLAQRAGAGGLSEIQQNILRTLSNCGIISRQELSEFLSLVSSYPEKLILCLDDLRVIFPVRAGQHLQLQEADSGFDDGPSFLFPYFKEDLPFDPNLLDSFEEHWTIQFSEEVAITNFYCILSELSQRWPPGLILSLQSQLVAQVTQVGLPGLADPHHSGGVVLYYICFQQIMSQIQAFKRRIGSHRPIPKSKENQMTENLTVTSVMAVATKHISASNRLYQLQRNEPQSVSSTSVTSPVQAVIPPPTTNLRRRYSGDFQVALPFEPNEDEENEPEGAAAFLPPTEENRAHVQMMGKRINQLSYIMPELYEIYMFLSANDDWTELAAHLGLTHLQINLYRSLLPTRPGTLSGQTFLETYMNEDDVTVRALLQALLKMSKKIYHKMAQKLWTAALLNNSSFYLDLRRNRKI</sequence>
<evidence type="ECO:0000313" key="4">
    <source>
        <dbReference type="EMBL" id="KAK3742799.1"/>
    </source>
</evidence>
<dbReference type="AlphaFoldDB" id="A0AAE0YFC6"/>
<dbReference type="EMBL" id="JAWDGP010006341">
    <property type="protein sequence ID" value="KAK3742799.1"/>
    <property type="molecule type" value="Genomic_DNA"/>
</dbReference>
<evidence type="ECO:0008006" key="6">
    <source>
        <dbReference type="Google" id="ProtNLM"/>
    </source>
</evidence>
<feature type="region of interest" description="Disordered" evidence="1">
    <location>
        <begin position="272"/>
        <end position="293"/>
    </location>
</feature>
<gene>
    <name evidence="4" type="ORF">RRG08_060748</name>
</gene>
<feature type="region of interest" description="Disordered" evidence="1">
    <location>
        <begin position="1"/>
        <end position="62"/>
    </location>
</feature>
<feature type="compositionally biased region" description="Polar residues" evidence="1">
    <location>
        <begin position="98"/>
        <end position="112"/>
    </location>
</feature>
<evidence type="ECO:0000313" key="5">
    <source>
        <dbReference type="Proteomes" id="UP001283361"/>
    </source>
</evidence>
<dbReference type="SMART" id="SM00228">
    <property type="entry name" value="PDZ"/>
    <property type="match status" value="1"/>
</dbReference>
<evidence type="ECO:0000259" key="2">
    <source>
        <dbReference type="PROSITE" id="PS50017"/>
    </source>
</evidence>
<dbReference type="Gene3D" id="2.30.42.10">
    <property type="match status" value="1"/>
</dbReference>
<feature type="domain" description="Death" evidence="2">
    <location>
        <begin position="1034"/>
        <end position="1092"/>
    </location>
</feature>
<dbReference type="GO" id="GO:0007165">
    <property type="term" value="P:signal transduction"/>
    <property type="evidence" value="ECO:0007669"/>
    <property type="project" value="InterPro"/>
</dbReference>
<dbReference type="PROSITE" id="PS50017">
    <property type="entry name" value="DEATH_DOMAIN"/>
    <property type="match status" value="1"/>
</dbReference>
<evidence type="ECO:0000259" key="3">
    <source>
        <dbReference type="PROSITE" id="PS50106"/>
    </source>
</evidence>
<dbReference type="InterPro" id="IPR036034">
    <property type="entry name" value="PDZ_sf"/>
</dbReference>
<accession>A0AAE0YFC6</accession>
<dbReference type="Proteomes" id="UP001283361">
    <property type="component" value="Unassembled WGS sequence"/>
</dbReference>
<keyword evidence="5" id="KW-1185">Reference proteome</keyword>
<dbReference type="InterPro" id="IPR000488">
    <property type="entry name" value="Death_dom"/>
</dbReference>
<name>A0AAE0YFC6_9GAST</name>
<dbReference type="SUPFAM" id="SSF50156">
    <property type="entry name" value="PDZ domain-like"/>
    <property type="match status" value="1"/>
</dbReference>
<evidence type="ECO:0000256" key="1">
    <source>
        <dbReference type="SAM" id="MobiDB-lite"/>
    </source>
</evidence>
<comment type="caution">
    <text evidence="4">The sequence shown here is derived from an EMBL/GenBank/DDBJ whole genome shotgun (WGS) entry which is preliminary data.</text>
</comment>
<protein>
    <recommendedName>
        <fullName evidence="6">PDZ domain-containing protein</fullName>
    </recommendedName>
</protein>
<dbReference type="InterPro" id="IPR001478">
    <property type="entry name" value="PDZ"/>
</dbReference>
<feature type="region of interest" description="Disordered" evidence="1">
    <location>
        <begin position="91"/>
        <end position="112"/>
    </location>
</feature>